<keyword evidence="3" id="KW-0804">Transcription</keyword>
<sequence>MIPFYENHEHHMVSVNTCSLSFPAHLHKETEMVLMLDGSLDVMAGGCDYRIDEGDLAVILPNTIHAYSNPGGKCIMVVCSTEMLGEYAALFSGAVPDSPVVRAKSLHQDITYAMGSLEREGGQAQNTDVCKALLHLICARLLECMTFKRQEVHPALDLTSRALLYIGAHYLEPLSLEQAARELCVSKYHLSRIFSGKLHTNFNDYINQLRLDYAAYLIRSTQDSLTDICYASGFESNRTFNRAFRKFYNAAPSDLRRRNRDTQKTPEEKYNAFMHKE</sequence>
<dbReference type="PROSITE" id="PS00041">
    <property type="entry name" value="HTH_ARAC_FAMILY_1"/>
    <property type="match status" value="1"/>
</dbReference>
<dbReference type="InterPro" id="IPR018062">
    <property type="entry name" value="HTH_AraC-typ_CS"/>
</dbReference>
<evidence type="ECO:0000256" key="2">
    <source>
        <dbReference type="ARBA" id="ARBA00023125"/>
    </source>
</evidence>
<comment type="caution">
    <text evidence="6">The sequence shown here is derived from an EMBL/GenBank/DDBJ whole genome shotgun (WGS) entry which is preliminary data.</text>
</comment>
<dbReference type="SUPFAM" id="SSF51182">
    <property type="entry name" value="RmlC-like cupins"/>
    <property type="match status" value="1"/>
</dbReference>
<keyword evidence="1" id="KW-0805">Transcription regulation</keyword>
<dbReference type="InterPro" id="IPR009057">
    <property type="entry name" value="Homeodomain-like_sf"/>
</dbReference>
<evidence type="ECO:0000256" key="4">
    <source>
        <dbReference type="SAM" id="MobiDB-lite"/>
    </source>
</evidence>
<evidence type="ECO:0000256" key="1">
    <source>
        <dbReference type="ARBA" id="ARBA00023015"/>
    </source>
</evidence>
<feature type="domain" description="HTH araC/xylS-type" evidence="5">
    <location>
        <begin position="160"/>
        <end position="258"/>
    </location>
</feature>
<evidence type="ECO:0000256" key="3">
    <source>
        <dbReference type="ARBA" id="ARBA00023163"/>
    </source>
</evidence>
<dbReference type="InterPro" id="IPR018060">
    <property type="entry name" value="HTH_AraC"/>
</dbReference>
<evidence type="ECO:0000313" key="7">
    <source>
        <dbReference type="Proteomes" id="UP000245412"/>
    </source>
</evidence>
<dbReference type="Pfam" id="PF07883">
    <property type="entry name" value="Cupin_2"/>
    <property type="match status" value="1"/>
</dbReference>
<dbReference type="InterPro" id="IPR013096">
    <property type="entry name" value="Cupin_2"/>
</dbReference>
<dbReference type="PANTHER" id="PTHR43280:SF28">
    <property type="entry name" value="HTH-TYPE TRANSCRIPTIONAL ACTIVATOR RHAS"/>
    <property type="match status" value="1"/>
</dbReference>
<dbReference type="EMBL" id="QGGY01000011">
    <property type="protein sequence ID" value="PWJ73727.1"/>
    <property type="molecule type" value="Genomic_DNA"/>
</dbReference>
<dbReference type="Gene3D" id="2.60.120.10">
    <property type="entry name" value="Jelly Rolls"/>
    <property type="match status" value="1"/>
</dbReference>
<dbReference type="SMART" id="SM00342">
    <property type="entry name" value="HTH_ARAC"/>
    <property type="match status" value="1"/>
</dbReference>
<dbReference type="GO" id="GO:0003700">
    <property type="term" value="F:DNA-binding transcription factor activity"/>
    <property type="evidence" value="ECO:0007669"/>
    <property type="project" value="InterPro"/>
</dbReference>
<dbReference type="InterPro" id="IPR014710">
    <property type="entry name" value="RmlC-like_jellyroll"/>
</dbReference>
<keyword evidence="2" id="KW-0238">DNA-binding</keyword>
<dbReference type="Pfam" id="PF12833">
    <property type="entry name" value="HTH_18"/>
    <property type="match status" value="1"/>
</dbReference>
<protein>
    <submittedName>
        <fullName evidence="6">AraC-like DNA-binding protein</fullName>
    </submittedName>
</protein>
<gene>
    <name evidence="6" type="ORF">C7383_11158</name>
</gene>
<accession>A0AB73T162</accession>
<dbReference type="PROSITE" id="PS01124">
    <property type="entry name" value="HTH_ARAC_FAMILY_2"/>
    <property type="match status" value="1"/>
</dbReference>
<dbReference type="InterPro" id="IPR011051">
    <property type="entry name" value="RmlC_Cupin_sf"/>
</dbReference>
<organism evidence="6 7">
    <name type="scientific">Murimonas intestini</name>
    <dbReference type="NCBI Taxonomy" id="1337051"/>
    <lineage>
        <taxon>Bacteria</taxon>
        <taxon>Bacillati</taxon>
        <taxon>Bacillota</taxon>
        <taxon>Clostridia</taxon>
        <taxon>Lachnospirales</taxon>
        <taxon>Lachnospiraceae</taxon>
        <taxon>Murimonas</taxon>
    </lineage>
</organism>
<evidence type="ECO:0000313" key="6">
    <source>
        <dbReference type="EMBL" id="PWJ73727.1"/>
    </source>
</evidence>
<dbReference type="PANTHER" id="PTHR43280">
    <property type="entry name" value="ARAC-FAMILY TRANSCRIPTIONAL REGULATOR"/>
    <property type="match status" value="1"/>
</dbReference>
<dbReference type="SUPFAM" id="SSF46689">
    <property type="entry name" value="Homeodomain-like"/>
    <property type="match status" value="2"/>
</dbReference>
<dbReference type="RefSeq" id="WP_109747527.1">
    <property type="nucleotide sequence ID" value="NZ_CABJAT010000012.1"/>
</dbReference>
<keyword evidence="7" id="KW-1185">Reference proteome</keyword>
<proteinExistence type="predicted"/>
<name>A0AB73T162_9FIRM</name>
<dbReference type="Gene3D" id="1.10.10.60">
    <property type="entry name" value="Homeodomain-like"/>
    <property type="match status" value="2"/>
</dbReference>
<evidence type="ECO:0000259" key="5">
    <source>
        <dbReference type="PROSITE" id="PS01124"/>
    </source>
</evidence>
<dbReference type="AlphaFoldDB" id="A0AB73T162"/>
<dbReference type="GO" id="GO:0043565">
    <property type="term" value="F:sequence-specific DNA binding"/>
    <property type="evidence" value="ECO:0007669"/>
    <property type="project" value="InterPro"/>
</dbReference>
<reference evidence="6 7" key="1">
    <citation type="submission" date="2018-05" db="EMBL/GenBank/DDBJ databases">
        <authorList>
            <person name="Goeker M."/>
            <person name="Huntemann M."/>
            <person name="Clum A."/>
            <person name="Pillay M."/>
            <person name="Palaniappan K."/>
            <person name="Varghese N."/>
            <person name="Mikhailova N."/>
            <person name="Stamatis D."/>
            <person name="Reddy T."/>
            <person name="Daum C."/>
            <person name="Shapiro N."/>
            <person name="Ivanova N."/>
            <person name="Kyrpides N."/>
            <person name="Woyke T."/>
        </authorList>
    </citation>
    <scope>NUCLEOTIDE SEQUENCE [LARGE SCALE GENOMIC DNA]</scope>
    <source>
        <strain evidence="6 7">DSM 26524</strain>
    </source>
</reference>
<dbReference type="Proteomes" id="UP000245412">
    <property type="component" value="Unassembled WGS sequence"/>
</dbReference>
<feature type="region of interest" description="Disordered" evidence="4">
    <location>
        <begin position="256"/>
        <end position="277"/>
    </location>
</feature>